<dbReference type="InterPro" id="IPR023393">
    <property type="entry name" value="START-like_dom_sf"/>
</dbReference>
<keyword evidence="3" id="KW-1185">Reference proteome</keyword>
<sequence>MDGVQPSFTAVTYYSICDLSEAFCKLECVQMAVKGKIEDRVEIKTSGQEFHDVFNGKPHHLANISPEKIHGCTLHSGDLGSTGSTIEWHYTHEGVKKSTKQIIEVDDGKYKVVYKITEGHFSEEYSNFHIIYDAIPKPDGGTIVHWIFEFEKPGEETPDPTSLLEYLCDLTKDIDAHIQEVAAAAKN</sequence>
<feature type="domain" description="Bet v I/Major latex protein" evidence="1">
    <location>
        <begin position="32"/>
        <end position="181"/>
    </location>
</feature>
<dbReference type="InterPro" id="IPR000916">
    <property type="entry name" value="Bet_v_I/MLP"/>
</dbReference>
<dbReference type="InterPro" id="IPR051761">
    <property type="entry name" value="MLP-like_ligand-binding"/>
</dbReference>
<evidence type="ECO:0000313" key="3">
    <source>
        <dbReference type="Proteomes" id="UP000594263"/>
    </source>
</evidence>
<dbReference type="CDD" id="cd07816">
    <property type="entry name" value="Bet_v1-like"/>
    <property type="match status" value="1"/>
</dbReference>
<dbReference type="OMA" id="HHVANAT"/>
<dbReference type="Gramene" id="Kaladp0071s0132.1.v1.1">
    <property type="protein sequence ID" value="Kaladp0071s0132.1.v1.1"/>
    <property type="gene ID" value="Kaladp0071s0132.v1.1"/>
</dbReference>
<protein>
    <recommendedName>
        <fullName evidence="1">Bet v I/Major latex protein domain-containing protein</fullName>
    </recommendedName>
</protein>
<dbReference type="PANTHER" id="PTHR31907">
    <property type="entry name" value="MLP-LIKE PROTEIN 423"/>
    <property type="match status" value="1"/>
</dbReference>
<accession>A0A7N0UJL8</accession>
<dbReference type="Pfam" id="PF00407">
    <property type="entry name" value="Bet_v_1"/>
    <property type="match status" value="1"/>
</dbReference>
<proteinExistence type="predicted"/>
<name>A0A7N0UJL8_KALFE</name>
<reference evidence="2" key="1">
    <citation type="submission" date="2021-01" db="UniProtKB">
        <authorList>
            <consortium name="EnsemblPlants"/>
        </authorList>
    </citation>
    <scope>IDENTIFICATION</scope>
</reference>
<evidence type="ECO:0000313" key="2">
    <source>
        <dbReference type="EnsemblPlants" id="Kaladp0071s0132.1.v1.1"/>
    </source>
</evidence>
<dbReference type="AlphaFoldDB" id="A0A7N0UJL8"/>
<dbReference type="SMART" id="SM01037">
    <property type="entry name" value="Bet_v_1"/>
    <property type="match status" value="1"/>
</dbReference>
<organism evidence="2 3">
    <name type="scientific">Kalanchoe fedtschenkoi</name>
    <name type="common">Lavender scallops</name>
    <name type="synonym">South American air plant</name>
    <dbReference type="NCBI Taxonomy" id="63787"/>
    <lineage>
        <taxon>Eukaryota</taxon>
        <taxon>Viridiplantae</taxon>
        <taxon>Streptophyta</taxon>
        <taxon>Embryophyta</taxon>
        <taxon>Tracheophyta</taxon>
        <taxon>Spermatophyta</taxon>
        <taxon>Magnoliopsida</taxon>
        <taxon>eudicotyledons</taxon>
        <taxon>Gunneridae</taxon>
        <taxon>Pentapetalae</taxon>
        <taxon>Saxifragales</taxon>
        <taxon>Crassulaceae</taxon>
        <taxon>Kalanchoe</taxon>
    </lineage>
</organism>
<dbReference type="Gene3D" id="3.30.530.20">
    <property type="match status" value="1"/>
</dbReference>
<evidence type="ECO:0000259" key="1">
    <source>
        <dbReference type="SMART" id="SM01037"/>
    </source>
</evidence>
<dbReference type="EnsemblPlants" id="Kaladp0071s0132.1.v1.1">
    <property type="protein sequence ID" value="Kaladp0071s0132.1.v1.1"/>
    <property type="gene ID" value="Kaladp0071s0132.v1.1"/>
</dbReference>
<dbReference type="SUPFAM" id="SSF55961">
    <property type="entry name" value="Bet v1-like"/>
    <property type="match status" value="1"/>
</dbReference>
<dbReference type="GO" id="GO:0006952">
    <property type="term" value="P:defense response"/>
    <property type="evidence" value="ECO:0007669"/>
    <property type="project" value="InterPro"/>
</dbReference>
<dbReference type="Proteomes" id="UP000594263">
    <property type="component" value="Unplaced"/>
</dbReference>